<dbReference type="eggNOG" id="COG2207">
    <property type="taxonomic scope" value="Bacteria"/>
</dbReference>
<feature type="domain" description="HTH araC/xylS-type" evidence="3">
    <location>
        <begin position="190"/>
        <end position="288"/>
    </location>
</feature>
<dbReference type="EMBL" id="CP019239">
    <property type="protein sequence ID" value="APW43193.1"/>
    <property type="molecule type" value="Genomic_DNA"/>
</dbReference>
<accession>A0A1P8KB10</accession>
<dbReference type="GO" id="GO:0043565">
    <property type="term" value="F:sequence-specific DNA binding"/>
    <property type="evidence" value="ECO:0007669"/>
    <property type="project" value="InterPro"/>
</dbReference>
<dbReference type="Proteomes" id="UP000186110">
    <property type="component" value="Chromosome"/>
</dbReference>
<dbReference type="SUPFAM" id="SSF46689">
    <property type="entry name" value="Homeodomain-like"/>
    <property type="match status" value="2"/>
</dbReference>
<dbReference type="RefSeq" id="WP_029708892.1">
    <property type="nucleotide sequence ID" value="NZ_CP019239.1"/>
</dbReference>
<keyword evidence="1" id="KW-0805">Transcription regulation</keyword>
<dbReference type="Pfam" id="PF12833">
    <property type="entry name" value="HTH_18"/>
    <property type="match status" value="1"/>
</dbReference>
<evidence type="ECO:0000256" key="2">
    <source>
        <dbReference type="ARBA" id="ARBA00023163"/>
    </source>
</evidence>
<dbReference type="PANTHER" id="PTHR43436">
    <property type="entry name" value="ARAC-FAMILY TRANSCRIPTIONAL REGULATOR"/>
    <property type="match status" value="1"/>
</dbReference>
<organism evidence="4 5">
    <name type="scientific">Rhodoferax saidenbachensis</name>
    <dbReference type="NCBI Taxonomy" id="1484693"/>
    <lineage>
        <taxon>Bacteria</taxon>
        <taxon>Pseudomonadati</taxon>
        <taxon>Pseudomonadota</taxon>
        <taxon>Betaproteobacteria</taxon>
        <taxon>Burkholderiales</taxon>
        <taxon>Comamonadaceae</taxon>
        <taxon>Rhodoferax</taxon>
    </lineage>
</organism>
<sequence length="300" mass="32836">MADKSLAHLVGHIAQSDGDFSTAIPGLTVYRRSAVSEPMHCVYGLSLALTLQGGKRVTLGEEVLHYGPGQSLITTVDLPVTSYVIRASAQEPFLRLLLELDARAITQWAADMPFAPAPREAGTRAMSVVSLDDGLLASLTRLVQLLDEPALVESLAPLIRQEIVVRLLRGPHGPTLRNLVAAGSPGQHIGKVIAWMRHHFTEDISVEDLATRAHMSPSTFRAHFRNVAGMSPLQYLKNLRLQEARHLMLNSSLDAVNAAVQVGYESASQFSREYRRMFGEPPLRDIHKMRQTSIGPAQVG</sequence>
<dbReference type="InterPro" id="IPR018060">
    <property type="entry name" value="HTH_AraC"/>
</dbReference>
<dbReference type="SMART" id="SM00342">
    <property type="entry name" value="HTH_ARAC"/>
    <property type="match status" value="1"/>
</dbReference>
<dbReference type="PANTHER" id="PTHR43436:SF1">
    <property type="entry name" value="TRANSCRIPTIONAL REGULATORY PROTEIN"/>
    <property type="match status" value="1"/>
</dbReference>
<dbReference type="Pfam" id="PF06719">
    <property type="entry name" value="AraC_N"/>
    <property type="match status" value="1"/>
</dbReference>
<gene>
    <name evidence="4" type="ORF">RS694_12100</name>
</gene>
<evidence type="ECO:0000259" key="3">
    <source>
        <dbReference type="PROSITE" id="PS01124"/>
    </source>
</evidence>
<protein>
    <submittedName>
        <fullName evidence="4">AraC family transcriptional regulator</fullName>
    </submittedName>
</protein>
<dbReference type="InterPro" id="IPR009594">
    <property type="entry name" value="Tscrpt_reg_HTH_AraC_N"/>
</dbReference>
<dbReference type="STRING" id="1484693.RS694_12100"/>
<evidence type="ECO:0000313" key="5">
    <source>
        <dbReference type="Proteomes" id="UP000186110"/>
    </source>
</evidence>
<reference evidence="4 5" key="1">
    <citation type="submission" date="2017-01" db="EMBL/GenBank/DDBJ databases">
        <authorList>
            <person name="Mah S.A."/>
            <person name="Swanson W.J."/>
            <person name="Moy G.W."/>
            <person name="Vacquier V.D."/>
        </authorList>
    </citation>
    <scope>NUCLEOTIDE SEQUENCE [LARGE SCALE GENOMIC DNA]</scope>
    <source>
        <strain evidence="4 5">DSM 22694</strain>
    </source>
</reference>
<proteinExistence type="predicted"/>
<dbReference type="GO" id="GO:0003700">
    <property type="term" value="F:DNA-binding transcription factor activity"/>
    <property type="evidence" value="ECO:0007669"/>
    <property type="project" value="InterPro"/>
</dbReference>
<dbReference type="PROSITE" id="PS01124">
    <property type="entry name" value="HTH_ARAC_FAMILY_2"/>
    <property type="match status" value="1"/>
</dbReference>
<dbReference type="AlphaFoldDB" id="A0A1P8KB10"/>
<evidence type="ECO:0000256" key="1">
    <source>
        <dbReference type="ARBA" id="ARBA00023015"/>
    </source>
</evidence>
<dbReference type="Gene3D" id="1.10.10.60">
    <property type="entry name" value="Homeodomain-like"/>
    <property type="match status" value="1"/>
</dbReference>
<dbReference type="KEGG" id="rsb:RS694_12100"/>
<keyword evidence="2" id="KW-0804">Transcription</keyword>
<keyword evidence="5" id="KW-1185">Reference proteome</keyword>
<dbReference type="InterPro" id="IPR009057">
    <property type="entry name" value="Homeodomain-like_sf"/>
</dbReference>
<name>A0A1P8KB10_9BURK</name>
<evidence type="ECO:0000313" key="4">
    <source>
        <dbReference type="EMBL" id="APW43193.1"/>
    </source>
</evidence>